<sequence length="140" mass="15745">MAATARYDFEDILAVALAFDSSSSDDSSDEDDLDLRLVDAIFPETSKPDYIRLNLEDLIEIQCKTMFRKSFRPAFEKLHFLTSLFAKTPIISLTATATKLTQQKIEESLGLTTPIVIDVNPDRKNIHFSSLRRGNQGMKG</sequence>
<proteinExistence type="predicted"/>
<protein>
    <submittedName>
        <fullName evidence="1">ATP-dependent DNA helicase Q-like 3</fullName>
    </submittedName>
</protein>
<keyword evidence="1" id="KW-0067">ATP-binding</keyword>
<evidence type="ECO:0000313" key="2">
    <source>
        <dbReference type="Proteomes" id="UP001249851"/>
    </source>
</evidence>
<keyword evidence="1" id="KW-0378">Hydrolase</keyword>
<dbReference type="Proteomes" id="UP001249851">
    <property type="component" value="Unassembled WGS sequence"/>
</dbReference>
<dbReference type="EMBL" id="JARQWQ010000072">
    <property type="protein sequence ID" value="KAK2554184.1"/>
    <property type="molecule type" value="Genomic_DNA"/>
</dbReference>
<accession>A0AAD9Q437</accession>
<keyword evidence="1" id="KW-0547">Nucleotide-binding</keyword>
<dbReference type="GO" id="GO:0004386">
    <property type="term" value="F:helicase activity"/>
    <property type="evidence" value="ECO:0007669"/>
    <property type="project" value="UniProtKB-KW"/>
</dbReference>
<dbReference type="Gene3D" id="3.40.50.300">
    <property type="entry name" value="P-loop containing nucleotide triphosphate hydrolases"/>
    <property type="match status" value="1"/>
</dbReference>
<keyword evidence="1" id="KW-0347">Helicase</keyword>
<organism evidence="1 2">
    <name type="scientific">Acropora cervicornis</name>
    <name type="common">Staghorn coral</name>
    <dbReference type="NCBI Taxonomy" id="6130"/>
    <lineage>
        <taxon>Eukaryota</taxon>
        <taxon>Metazoa</taxon>
        <taxon>Cnidaria</taxon>
        <taxon>Anthozoa</taxon>
        <taxon>Hexacorallia</taxon>
        <taxon>Scleractinia</taxon>
        <taxon>Astrocoeniina</taxon>
        <taxon>Acroporidae</taxon>
        <taxon>Acropora</taxon>
    </lineage>
</organism>
<gene>
    <name evidence="1" type="ORF">P5673_024543</name>
</gene>
<reference evidence="1" key="2">
    <citation type="journal article" date="2023" name="Science">
        <title>Genomic signatures of disease resistance in endangered staghorn corals.</title>
        <authorList>
            <person name="Vollmer S.V."/>
            <person name="Selwyn J.D."/>
            <person name="Despard B.A."/>
            <person name="Roesel C.L."/>
        </authorList>
    </citation>
    <scope>NUCLEOTIDE SEQUENCE</scope>
    <source>
        <strain evidence="1">K2</strain>
    </source>
</reference>
<reference evidence="1" key="1">
    <citation type="journal article" date="2023" name="G3 (Bethesda)">
        <title>Whole genome assembly and annotation of the endangered Caribbean coral Acropora cervicornis.</title>
        <authorList>
            <person name="Selwyn J.D."/>
            <person name="Vollmer S.V."/>
        </authorList>
    </citation>
    <scope>NUCLEOTIDE SEQUENCE</scope>
    <source>
        <strain evidence="1">K2</strain>
    </source>
</reference>
<dbReference type="InterPro" id="IPR027417">
    <property type="entry name" value="P-loop_NTPase"/>
</dbReference>
<evidence type="ECO:0000313" key="1">
    <source>
        <dbReference type="EMBL" id="KAK2554184.1"/>
    </source>
</evidence>
<keyword evidence="2" id="KW-1185">Reference proteome</keyword>
<name>A0AAD9Q437_ACRCE</name>
<dbReference type="AlphaFoldDB" id="A0AAD9Q437"/>
<comment type="caution">
    <text evidence="1">The sequence shown here is derived from an EMBL/GenBank/DDBJ whole genome shotgun (WGS) entry which is preliminary data.</text>
</comment>